<evidence type="ECO:0000313" key="2">
    <source>
        <dbReference type="Proteomes" id="UP000253872"/>
    </source>
</evidence>
<proteinExistence type="predicted"/>
<dbReference type="Proteomes" id="UP000253872">
    <property type="component" value="Unassembled WGS sequence"/>
</dbReference>
<gene>
    <name evidence="1" type="ORF">DPV93_02980</name>
</gene>
<sequence>MTKTVTLAQGILRGDNRITDITVRKPLTKQLRGVSISRLLEMSADDWQIVLPRITAPKVDKVDFAQMTVTDFTKLCGAAAELMFEDIEDADTDEADTDRAGKDE</sequence>
<accession>A0A369YJT0</accession>
<dbReference type="AlphaFoldDB" id="A0A369YJT0"/>
<evidence type="ECO:0000313" key="1">
    <source>
        <dbReference type="EMBL" id="RDE73065.1"/>
    </source>
</evidence>
<reference evidence="1 2" key="1">
    <citation type="submission" date="2018-05" db="EMBL/GenBank/DDBJ databases">
        <title>Draft Genome Sequences for a Diverse set of 7 Haemophilus Species.</title>
        <authorList>
            <person name="Nichols M."/>
            <person name="Topaz N."/>
            <person name="Wang X."/>
            <person name="Wang X."/>
            <person name="Boxrud D."/>
        </authorList>
    </citation>
    <scope>NUCLEOTIDE SEQUENCE [LARGE SCALE GENOMIC DNA]</scope>
    <source>
        <strain evidence="1 2">C2002001239</strain>
    </source>
</reference>
<name>A0A369YJT0_9PAST</name>
<dbReference type="RefSeq" id="WP_111402110.1">
    <property type="nucleotide sequence ID" value="NZ_QEPN01000002.1"/>
</dbReference>
<dbReference type="Pfam" id="PF10109">
    <property type="entry name" value="Phage_TAC_7"/>
    <property type="match status" value="1"/>
</dbReference>
<dbReference type="InterPro" id="IPR019289">
    <property type="entry name" value="Phage_tail_E/E"/>
</dbReference>
<protein>
    <submittedName>
        <fullName evidence="1">Phage tail assembly protein</fullName>
    </submittedName>
</protein>
<dbReference type="EMBL" id="QEPN01000002">
    <property type="protein sequence ID" value="RDE73065.1"/>
    <property type="molecule type" value="Genomic_DNA"/>
</dbReference>
<organism evidence="1 2">
    <name type="scientific">Haemophilus sputorum</name>
    <dbReference type="NCBI Taxonomy" id="1078480"/>
    <lineage>
        <taxon>Bacteria</taxon>
        <taxon>Pseudomonadati</taxon>
        <taxon>Pseudomonadota</taxon>
        <taxon>Gammaproteobacteria</taxon>
        <taxon>Pasteurellales</taxon>
        <taxon>Pasteurellaceae</taxon>
        <taxon>Haemophilus</taxon>
    </lineage>
</organism>
<comment type="caution">
    <text evidence="1">The sequence shown here is derived from an EMBL/GenBank/DDBJ whole genome shotgun (WGS) entry which is preliminary data.</text>
</comment>